<dbReference type="NCBIfam" id="TIGR03083">
    <property type="entry name" value="maleylpyruvate isomerase family mycothiol-dependent enzyme"/>
    <property type="match status" value="1"/>
</dbReference>
<name>H8G5N1_9PSEU</name>
<dbReference type="InterPro" id="IPR017517">
    <property type="entry name" value="Maleyloyr_isom"/>
</dbReference>
<organism evidence="2 3">
    <name type="scientific">Saccharomonospora azurea NA-128</name>
    <dbReference type="NCBI Taxonomy" id="882081"/>
    <lineage>
        <taxon>Bacteria</taxon>
        <taxon>Bacillati</taxon>
        <taxon>Actinomycetota</taxon>
        <taxon>Actinomycetes</taxon>
        <taxon>Pseudonocardiales</taxon>
        <taxon>Pseudonocardiaceae</taxon>
        <taxon>Saccharomonospora</taxon>
    </lineage>
</organism>
<dbReference type="SUPFAM" id="SSF109854">
    <property type="entry name" value="DinB/YfiT-like putative metalloenzymes"/>
    <property type="match status" value="1"/>
</dbReference>
<gene>
    <name evidence="2" type="ORF">SacazDRAFT_02314</name>
</gene>
<feature type="domain" description="Mycothiol-dependent maleylpyruvate isomerase metal-binding" evidence="1">
    <location>
        <begin position="12"/>
        <end position="131"/>
    </location>
</feature>
<dbReference type="Pfam" id="PF11716">
    <property type="entry name" value="MDMPI_N"/>
    <property type="match status" value="1"/>
</dbReference>
<dbReference type="RefSeq" id="WP_005441651.1">
    <property type="nucleotide sequence ID" value="NZ_CM001466.1"/>
</dbReference>
<evidence type="ECO:0000313" key="2">
    <source>
        <dbReference type="EMBL" id="EHY89222.1"/>
    </source>
</evidence>
<dbReference type="GO" id="GO:0046872">
    <property type="term" value="F:metal ion binding"/>
    <property type="evidence" value="ECO:0007669"/>
    <property type="project" value="InterPro"/>
</dbReference>
<dbReference type="InterPro" id="IPR034660">
    <property type="entry name" value="DinB/YfiT-like"/>
</dbReference>
<sequence length="193" mass="20651">MSDLFPLRRAVDPAARAFVDVVKAVPATTLDAPTPCADFAVRDLVNHLLYWLPLLRAAVCRQPPATGGERDADLVTPEWQADLCAEAESLAEALRSPSAWEGTAVFGAELPAHQLGAMVVTEFVLHGWDLAVATGVDFRCGDAEARAVELALREFAPRGRSHGIFGPEVSVSDNGVPLERALGLSGRDPAWSR</sequence>
<dbReference type="EMBL" id="CM001466">
    <property type="protein sequence ID" value="EHY89222.1"/>
    <property type="molecule type" value="Genomic_DNA"/>
</dbReference>
<evidence type="ECO:0000259" key="1">
    <source>
        <dbReference type="Pfam" id="PF11716"/>
    </source>
</evidence>
<dbReference type="Proteomes" id="UP000004705">
    <property type="component" value="Chromosome"/>
</dbReference>
<protein>
    <submittedName>
        <fullName evidence="2">TIGR03086 family protein</fullName>
    </submittedName>
</protein>
<dbReference type="NCBIfam" id="TIGR03086">
    <property type="entry name" value="TIGR03086 family metal-binding protein"/>
    <property type="match status" value="1"/>
</dbReference>
<proteinExistence type="predicted"/>
<dbReference type="OrthoDB" id="5185819at2"/>
<dbReference type="InterPro" id="IPR024344">
    <property type="entry name" value="MDMPI_metal-binding"/>
</dbReference>
<dbReference type="InterPro" id="IPR017520">
    <property type="entry name" value="CHP03086"/>
</dbReference>
<accession>H8G5N1</accession>
<dbReference type="HOGENOM" id="CLU_051661_2_0_11"/>
<reference evidence="2 3" key="1">
    <citation type="journal article" date="2012" name="Stand. Genomic Sci.">
        <title>Genome sequence of the soil bacterium Saccharomonospora azurea type strain (NA-128(T)).</title>
        <authorList>
            <person name="Klenk H.P."/>
            <person name="Held B."/>
            <person name="Lucas S."/>
            <person name="Lapidus A."/>
            <person name="Copeland A."/>
            <person name="Hammon N."/>
            <person name="Pitluck S."/>
            <person name="Goodwin L.A."/>
            <person name="Han C."/>
            <person name="Tapia R."/>
            <person name="Brambilla E.M."/>
            <person name="Potter G."/>
            <person name="Land M."/>
            <person name="Ivanova N."/>
            <person name="Rohde M."/>
            <person name="Goker M."/>
            <person name="Detter J.C."/>
            <person name="Kyrpides N.C."/>
            <person name="Woyke T."/>
        </authorList>
    </citation>
    <scope>NUCLEOTIDE SEQUENCE [LARGE SCALE GENOMIC DNA]</scope>
    <source>
        <strain evidence="2 3">NA-128</strain>
    </source>
</reference>
<dbReference type="AlphaFoldDB" id="H8G5N1"/>
<keyword evidence="3" id="KW-1185">Reference proteome</keyword>
<dbReference type="Gene3D" id="1.20.120.450">
    <property type="entry name" value="dinb family like domain"/>
    <property type="match status" value="1"/>
</dbReference>
<evidence type="ECO:0000313" key="3">
    <source>
        <dbReference type="Proteomes" id="UP000004705"/>
    </source>
</evidence>